<reference evidence="1 2" key="1">
    <citation type="submission" date="2016-10" db="EMBL/GenBank/DDBJ databases">
        <authorList>
            <person name="de Groot N.N."/>
        </authorList>
    </citation>
    <scope>NUCLEOTIDE SEQUENCE [LARGE SCALE GENOMIC DNA]</scope>
    <source>
        <strain evidence="1 2">47C3B</strain>
    </source>
</reference>
<accession>A0A1G6WCM9</accession>
<gene>
    <name evidence="1" type="ORF">SAMN05216464_102134</name>
</gene>
<evidence type="ECO:0008006" key="3">
    <source>
        <dbReference type="Google" id="ProtNLM"/>
    </source>
</evidence>
<name>A0A1G6WCM9_9SPHI</name>
<proteinExistence type="predicted"/>
<dbReference type="Proteomes" id="UP000199072">
    <property type="component" value="Unassembled WGS sequence"/>
</dbReference>
<dbReference type="PROSITE" id="PS51257">
    <property type="entry name" value="PROKAR_LIPOPROTEIN"/>
    <property type="match status" value="1"/>
</dbReference>
<organism evidence="1 2">
    <name type="scientific">Mucilaginibacter pineti</name>
    <dbReference type="NCBI Taxonomy" id="1391627"/>
    <lineage>
        <taxon>Bacteria</taxon>
        <taxon>Pseudomonadati</taxon>
        <taxon>Bacteroidota</taxon>
        <taxon>Sphingobacteriia</taxon>
        <taxon>Sphingobacteriales</taxon>
        <taxon>Sphingobacteriaceae</taxon>
        <taxon>Mucilaginibacter</taxon>
    </lineage>
</organism>
<protein>
    <recommendedName>
        <fullName evidence="3">Fimbrillin-A associated anchor protein Mfa1 and Mfa2</fullName>
    </recommendedName>
</protein>
<dbReference type="EMBL" id="FNAI01000002">
    <property type="protein sequence ID" value="SDD63578.1"/>
    <property type="molecule type" value="Genomic_DNA"/>
</dbReference>
<dbReference type="STRING" id="1391627.SAMN05216464_102134"/>
<keyword evidence="2" id="KW-1185">Reference proteome</keyword>
<sequence>MKALTLFFSIVCLFLFSCKKSHQNNNTAKPKMYQLSYSVSSFSQQIIPIKNAAGQKTNSLAVNASLKDSLDVLYFYLYDSQNKLYDTLTQTSSYSYPFGTIRDSVAAGAYTVVFMGIKDVEAVNGYKVNGPTVSRTTALLSWPEVFSKKIAINVSASTPNQHLVLDRVVGQIQVNIQDALPSNYASVKAQLPGDSTYYAIYNPTNPTGVGDAIYNRTISAQERAASPPFQFSFFTRQFSSPFTLTLSFYDAQGTLLFTKAIPNVTCKQNTRTILTGKLVSNTSSNFQITFNSDWGSVNNMPF</sequence>
<evidence type="ECO:0000313" key="2">
    <source>
        <dbReference type="Proteomes" id="UP000199072"/>
    </source>
</evidence>
<dbReference type="AlphaFoldDB" id="A0A1G6WCM9"/>
<evidence type="ECO:0000313" key="1">
    <source>
        <dbReference type="EMBL" id="SDD63578.1"/>
    </source>
</evidence>